<name>A0A2L0F214_SORCE</name>
<dbReference type="GO" id="GO:0016491">
    <property type="term" value="F:oxidoreductase activity"/>
    <property type="evidence" value="ECO:0007669"/>
    <property type="project" value="UniProtKB-KW"/>
</dbReference>
<keyword evidence="5" id="KW-0411">Iron-sulfur</keyword>
<keyword evidence="3" id="KW-0560">Oxidoreductase</keyword>
<evidence type="ECO:0000256" key="1">
    <source>
        <dbReference type="ARBA" id="ARBA00022714"/>
    </source>
</evidence>
<dbReference type="Proteomes" id="UP000238348">
    <property type="component" value="Chromosome"/>
</dbReference>
<dbReference type="InterPro" id="IPR036922">
    <property type="entry name" value="Rieske_2Fe-2S_sf"/>
</dbReference>
<accession>A0A2L0F214</accession>
<organism evidence="7 8">
    <name type="scientific">Sorangium cellulosum</name>
    <name type="common">Polyangium cellulosum</name>
    <dbReference type="NCBI Taxonomy" id="56"/>
    <lineage>
        <taxon>Bacteria</taxon>
        <taxon>Pseudomonadati</taxon>
        <taxon>Myxococcota</taxon>
        <taxon>Polyangia</taxon>
        <taxon>Polyangiales</taxon>
        <taxon>Polyangiaceae</taxon>
        <taxon>Sorangium</taxon>
    </lineage>
</organism>
<dbReference type="GO" id="GO:0046872">
    <property type="term" value="F:metal ion binding"/>
    <property type="evidence" value="ECO:0007669"/>
    <property type="project" value="UniProtKB-KW"/>
</dbReference>
<dbReference type="Gene3D" id="3.90.380.10">
    <property type="entry name" value="Naphthalene 1,2-dioxygenase Alpha Subunit, Chain A, domain 1"/>
    <property type="match status" value="1"/>
</dbReference>
<dbReference type="Gene3D" id="2.102.10.10">
    <property type="entry name" value="Rieske [2Fe-2S] iron-sulphur domain"/>
    <property type="match status" value="1"/>
</dbReference>
<keyword evidence="2" id="KW-0479">Metal-binding</keyword>
<dbReference type="Pfam" id="PF00355">
    <property type="entry name" value="Rieske"/>
    <property type="match status" value="1"/>
</dbReference>
<evidence type="ECO:0000256" key="3">
    <source>
        <dbReference type="ARBA" id="ARBA00023002"/>
    </source>
</evidence>
<dbReference type="InterPro" id="IPR017941">
    <property type="entry name" value="Rieske_2Fe-2S"/>
</dbReference>
<proteinExistence type="predicted"/>
<dbReference type="InterPro" id="IPR050584">
    <property type="entry name" value="Cholesterol_7-desaturase"/>
</dbReference>
<keyword evidence="4" id="KW-0408">Iron</keyword>
<dbReference type="PANTHER" id="PTHR21266">
    <property type="entry name" value="IRON-SULFUR DOMAIN CONTAINING PROTEIN"/>
    <property type="match status" value="1"/>
</dbReference>
<dbReference type="RefSeq" id="WP_159397625.1">
    <property type="nucleotide sequence ID" value="NZ_CP012673.1"/>
</dbReference>
<dbReference type="SUPFAM" id="SSF50022">
    <property type="entry name" value="ISP domain"/>
    <property type="match status" value="1"/>
</dbReference>
<dbReference type="OrthoDB" id="9790995at2"/>
<dbReference type="EMBL" id="CP012673">
    <property type="protein sequence ID" value="AUX45577.1"/>
    <property type="molecule type" value="Genomic_DNA"/>
</dbReference>
<evidence type="ECO:0000313" key="7">
    <source>
        <dbReference type="EMBL" id="AUX45577.1"/>
    </source>
</evidence>
<dbReference type="SUPFAM" id="SSF55961">
    <property type="entry name" value="Bet v1-like"/>
    <property type="match status" value="1"/>
</dbReference>
<feature type="domain" description="Rieske" evidence="6">
    <location>
        <begin position="6"/>
        <end position="110"/>
    </location>
</feature>
<evidence type="ECO:0000259" key="6">
    <source>
        <dbReference type="PROSITE" id="PS51296"/>
    </source>
</evidence>
<dbReference type="CDD" id="cd03469">
    <property type="entry name" value="Rieske_RO_Alpha_N"/>
    <property type="match status" value="1"/>
</dbReference>
<evidence type="ECO:0000256" key="5">
    <source>
        <dbReference type="ARBA" id="ARBA00023014"/>
    </source>
</evidence>
<evidence type="ECO:0000313" key="8">
    <source>
        <dbReference type="Proteomes" id="UP000238348"/>
    </source>
</evidence>
<dbReference type="PROSITE" id="PS51296">
    <property type="entry name" value="RIESKE"/>
    <property type="match status" value="1"/>
</dbReference>
<evidence type="ECO:0000256" key="2">
    <source>
        <dbReference type="ARBA" id="ARBA00022723"/>
    </source>
</evidence>
<dbReference type="PANTHER" id="PTHR21266:SF59">
    <property type="entry name" value="BLR4922 PROTEIN"/>
    <property type="match status" value="1"/>
</dbReference>
<reference evidence="7 8" key="1">
    <citation type="submission" date="2015-09" db="EMBL/GenBank/DDBJ databases">
        <title>Sorangium comparison.</title>
        <authorList>
            <person name="Zaburannyi N."/>
            <person name="Bunk B."/>
            <person name="Overmann J."/>
            <person name="Mueller R."/>
        </authorList>
    </citation>
    <scope>NUCLEOTIDE SEQUENCE [LARGE SCALE GENOMIC DNA]</scope>
    <source>
        <strain evidence="7 8">So ce26</strain>
    </source>
</reference>
<gene>
    <name evidence="7" type="ORF">SOCE26_070710</name>
</gene>
<protein>
    <submittedName>
        <fullName evidence="7">(2Fe-2S)-binding protein</fullName>
    </submittedName>
</protein>
<evidence type="ECO:0000256" key="4">
    <source>
        <dbReference type="ARBA" id="ARBA00023004"/>
    </source>
</evidence>
<dbReference type="AlphaFoldDB" id="A0A2L0F214"/>
<sequence>MIPNTWYPVLETSKVGRKPVGLLRLGERIVLFRGEDGEIRCFHDRCPHRGVALHLGRIVGNELECPYHGFRFGDGGQCTAMPCEGRGARPPKGMAATVFTVREAHGLVWLWWGASARDLGLSELPEIPWFDGLATSTENTFGYAAEWPQNYVRTIEANFDAHHFPFVHRWSVFSSPGTRVDPIHVHERDAGFLVDLYLREDDGLPIEASRGQKLHVEIGFKAPSITCIGFLSMKLLLADCPIDDTHTWRYTRHHHDLVKVPLLGKALAWLLAVNDWNILQKRQDLPVAITQEPRAPVPGCDRLVRADAGIAAYLKLRRRMLDASRAYLPVLPPHVAARLVESTHRRLDVLPPEPEAAAAPFPQPSS</sequence>
<keyword evidence="1" id="KW-0001">2Fe-2S</keyword>
<dbReference type="GO" id="GO:0051537">
    <property type="term" value="F:2 iron, 2 sulfur cluster binding"/>
    <property type="evidence" value="ECO:0007669"/>
    <property type="project" value="UniProtKB-KW"/>
</dbReference>